<gene>
    <name evidence="1" type="ORF">QDS18_15060</name>
</gene>
<organism evidence="1 2">
    <name type="scientific">Paenibacillus polymyxa</name>
    <name type="common">Bacillus polymyxa</name>
    <dbReference type="NCBI Taxonomy" id="1406"/>
    <lineage>
        <taxon>Bacteria</taxon>
        <taxon>Bacillati</taxon>
        <taxon>Bacillota</taxon>
        <taxon>Bacilli</taxon>
        <taxon>Bacillales</taxon>
        <taxon>Paenibacillaceae</taxon>
        <taxon>Paenibacillus</taxon>
    </lineage>
</organism>
<dbReference type="RefSeq" id="WP_272638600.1">
    <property type="nucleotide sequence ID" value="NZ_CP113973.1"/>
</dbReference>
<sequence>MNPKEHFMSFHIQNLMKSTHKFIIQTFVVVSMEQMDMECTLTQEVEINEKKNILLKKMKIK</sequence>
<protein>
    <submittedName>
        <fullName evidence="1">Uncharacterized protein</fullName>
    </submittedName>
</protein>
<accession>A0AAP4EA57</accession>
<name>A0AAP4EA57_PAEPO</name>
<comment type="caution">
    <text evidence="1">The sequence shown here is derived from an EMBL/GenBank/DDBJ whole genome shotgun (WGS) entry which is preliminary data.</text>
</comment>
<reference evidence="1" key="1">
    <citation type="submission" date="2023-04" db="EMBL/GenBank/DDBJ databases">
        <title>Uncovering the Secrets of Slow-Growing Bacteria in Tropical Savanna Soil through Cultivation and Genomic Analysis.</title>
        <authorList>
            <person name="Goncalves O.S."/>
            <person name="Santana M.F."/>
        </authorList>
    </citation>
    <scope>NUCLEOTIDE SEQUENCE</scope>
    <source>
        <strain evidence="1">ANTI</strain>
    </source>
</reference>
<dbReference type="Proteomes" id="UP001229409">
    <property type="component" value="Unassembled WGS sequence"/>
</dbReference>
<dbReference type="EMBL" id="JARVWT010000006">
    <property type="protein sequence ID" value="MDH2332177.1"/>
    <property type="molecule type" value="Genomic_DNA"/>
</dbReference>
<evidence type="ECO:0000313" key="2">
    <source>
        <dbReference type="Proteomes" id="UP001229409"/>
    </source>
</evidence>
<evidence type="ECO:0000313" key="1">
    <source>
        <dbReference type="EMBL" id="MDH2332177.1"/>
    </source>
</evidence>
<dbReference type="AlphaFoldDB" id="A0AAP4EA57"/>
<proteinExistence type="predicted"/>